<dbReference type="VEuPathDB" id="MicrosporidiaDB:TUBRATIS_002950"/>
<dbReference type="PROSITE" id="PS50102">
    <property type="entry name" value="RRM"/>
    <property type="match status" value="1"/>
</dbReference>
<proteinExistence type="predicted"/>
<dbReference type="EMBL" id="RCSS01000075">
    <property type="protein sequence ID" value="RVD93169.1"/>
    <property type="molecule type" value="Genomic_DNA"/>
</dbReference>
<dbReference type="InterPro" id="IPR025742">
    <property type="entry name" value="CSTF2_hinge"/>
</dbReference>
<comment type="caution">
    <text evidence="3">The sequence shown here is derived from an EMBL/GenBank/DDBJ whole genome shotgun (WGS) entry which is preliminary data.</text>
</comment>
<evidence type="ECO:0000259" key="2">
    <source>
        <dbReference type="PROSITE" id="PS50102"/>
    </source>
</evidence>
<keyword evidence="1" id="KW-0694">RNA-binding</keyword>
<evidence type="ECO:0000313" key="3">
    <source>
        <dbReference type="EMBL" id="RVD93169.1"/>
    </source>
</evidence>
<dbReference type="InterPro" id="IPR012677">
    <property type="entry name" value="Nucleotide-bd_a/b_plait_sf"/>
</dbReference>
<dbReference type="GO" id="GO:0003729">
    <property type="term" value="F:mRNA binding"/>
    <property type="evidence" value="ECO:0007669"/>
    <property type="project" value="TreeGrafter"/>
</dbReference>
<gene>
    <name evidence="3" type="ORF">TUBRATIS_002950</name>
</gene>
<accession>A0A437APU3</accession>
<dbReference type="Pfam" id="PF14327">
    <property type="entry name" value="CSTF2_hinge"/>
    <property type="match status" value="1"/>
</dbReference>
<feature type="domain" description="RRM" evidence="2">
    <location>
        <begin position="5"/>
        <end position="82"/>
    </location>
</feature>
<reference evidence="3 4" key="1">
    <citation type="submission" date="2018-10" db="EMBL/GenBank/DDBJ databases">
        <title>Draft genome sequence of the microsporidian Tubulinosema ratisbonensis.</title>
        <authorList>
            <person name="Polonais V."/>
            <person name="Peyretaillade E."/>
            <person name="Niehus S."/>
            <person name="Wawrzyniak I."/>
            <person name="Franchet A."/>
            <person name="Gaspin C."/>
            <person name="Reichstadt M."/>
            <person name="Belser C."/>
            <person name="Labadie K."/>
            <person name="Delbac F."/>
            <person name="Ferrandon D."/>
        </authorList>
    </citation>
    <scope>NUCLEOTIDE SEQUENCE [LARGE SCALE GENOMIC DNA]</scope>
    <source>
        <strain evidence="3 4">Franzen</strain>
    </source>
</reference>
<dbReference type="PANTHER" id="PTHR45735">
    <property type="entry name" value="CLEAVAGE STIMULATION FACTOR SUBUNIT 2"/>
    <property type="match status" value="1"/>
</dbReference>
<name>A0A437APU3_9MICR</name>
<dbReference type="STRING" id="291195.A0A437APU3"/>
<protein>
    <submittedName>
        <fullName evidence="3">Cleavage stimulation factor</fullName>
    </submittedName>
</protein>
<dbReference type="Gene3D" id="3.30.70.330">
    <property type="match status" value="1"/>
</dbReference>
<dbReference type="SUPFAM" id="SSF54928">
    <property type="entry name" value="RNA-binding domain, RBD"/>
    <property type="match status" value="1"/>
</dbReference>
<dbReference type="InterPro" id="IPR000504">
    <property type="entry name" value="RRM_dom"/>
</dbReference>
<sequence>MAHGCSVFVGNIDFEVPEEKIIEALSSIGRVVSFKMVYDRTTGKSKGYGFAEYESPIIAEQAVQSLKLVFNNRPVKINYAETDMPVKPSTETHESIDVEEIVNVVNGMDKDELKKVLLFLKRMAIDQPDKLKSILDSNKALIIALYQSLLRFKMVDVSTLEGLIKSSLSLDDKSEILNRINQMGEEDLNMYPVDVRERIVKLKFLISKKQMNEQL</sequence>
<evidence type="ECO:0000256" key="1">
    <source>
        <dbReference type="PROSITE-ProRule" id="PRU00176"/>
    </source>
</evidence>
<dbReference type="Pfam" id="PF00076">
    <property type="entry name" value="RRM_1"/>
    <property type="match status" value="1"/>
</dbReference>
<evidence type="ECO:0000313" key="4">
    <source>
        <dbReference type="Proteomes" id="UP000282876"/>
    </source>
</evidence>
<dbReference type="PANTHER" id="PTHR45735:SF2">
    <property type="entry name" value="CLEAVAGE STIMULATION FACTOR SUBUNIT 2"/>
    <property type="match status" value="1"/>
</dbReference>
<dbReference type="InterPro" id="IPR035979">
    <property type="entry name" value="RBD_domain_sf"/>
</dbReference>
<dbReference type="OrthoDB" id="272703at2759"/>
<organism evidence="3 4">
    <name type="scientific">Tubulinosema ratisbonensis</name>
    <dbReference type="NCBI Taxonomy" id="291195"/>
    <lineage>
        <taxon>Eukaryota</taxon>
        <taxon>Fungi</taxon>
        <taxon>Fungi incertae sedis</taxon>
        <taxon>Microsporidia</taxon>
        <taxon>Tubulinosematoidea</taxon>
        <taxon>Tubulinosematidae</taxon>
        <taxon>Tubulinosema</taxon>
    </lineage>
</organism>
<dbReference type="Proteomes" id="UP000282876">
    <property type="component" value="Unassembled WGS sequence"/>
</dbReference>
<dbReference type="GO" id="GO:0005847">
    <property type="term" value="C:mRNA cleavage and polyadenylation specificity factor complex"/>
    <property type="evidence" value="ECO:0007669"/>
    <property type="project" value="TreeGrafter"/>
</dbReference>
<keyword evidence="4" id="KW-1185">Reference proteome</keyword>
<dbReference type="SMART" id="SM00360">
    <property type="entry name" value="RRM"/>
    <property type="match status" value="1"/>
</dbReference>
<dbReference type="AlphaFoldDB" id="A0A437APU3"/>